<proteinExistence type="predicted"/>
<evidence type="ECO:0000313" key="3">
    <source>
        <dbReference type="Proteomes" id="UP000077271"/>
    </source>
</evidence>
<keyword evidence="1" id="KW-1133">Transmembrane helix</keyword>
<keyword evidence="1" id="KW-0472">Membrane</keyword>
<dbReference type="Pfam" id="PF04306">
    <property type="entry name" value="DUF456"/>
    <property type="match status" value="1"/>
</dbReference>
<keyword evidence="1" id="KW-0812">Transmembrane</keyword>
<name>A0A177KKM8_9BACI</name>
<feature type="transmembrane region" description="Helical" evidence="1">
    <location>
        <begin position="49"/>
        <end position="73"/>
    </location>
</feature>
<comment type="caution">
    <text evidence="2">The sequence shown here is derived from an EMBL/GenBank/DDBJ whole genome shotgun (WGS) entry which is preliminary data.</text>
</comment>
<accession>A0A177KKM8</accession>
<dbReference type="RefSeq" id="WP_018392127.1">
    <property type="nucleotide sequence ID" value="NZ_LQWZ01000035.1"/>
</dbReference>
<organism evidence="2 3">
    <name type="scientific">Domibacillus aminovorans</name>
    <dbReference type="NCBI Taxonomy" id="29332"/>
    <lineage>
        <taxon>Bacteria</taxon>
        <taxon>Bacillati</taxon>
        <taxon>Bacillota</taxon>
        <taxon>Bacilli</taxon>
        <taxon>Bacillales</taxon>
        <taxon>Bacillaceae</taxon>
        <taxon>Domibacillus</taxon>
    </lineage>
</organism>
<evidence type="ECO:0000256" key="1">
    <source>
        <dbReference type="SAM" id="Phobius"/>
    </source>
</evidence>
<feature type="transmembrane region" description="Helical" evidence="1">
    <location>
        <begin position="6"/>
        <end position="37"/>
    </location>
</feature>
<feature type="transmembrane region" description="Helical" evidence="1">
    <location>
        <begin position="85"/>
        <end position="114"/>
    </location>
</feature>
<evidence type="ECO:0008006" key="4">
    <source>
        <dbReference type="Google" id="ProtNLM"/>
    </source>
</evidence>
<dbReference type="EMBL" id="LQWZ01000035">
    <property type="protein sequence ID" value="OAH53556.1"/>
    <property type="molecule type" value="Genomic_DNA"/>
</dbReference>
<feature type="transmembrane region" description="Helical" evidence="1">
    <location>
        <begin position="126"/>
        <end position="156"/>
    </location>
</feature>
<dbReference type="AlphaFoldDB" id="A0A177KKM8"/>
<dbReference type="Proteomes" id="UP000077271">
    <property type="component" value="Unassembled WGS sequence"/>
</dbReference>
<sequence>MAILVWTGIILLFIVSFIGFIFPIVPSVLVLWAGFALYYFGISKEELSVVFWIAMLLFTVLTFIADFLANSYFVKKYGGSKWGEWTAVVAIIAGSFIMPPFGILIVPFAAVLLVELIIQKNVKTAFLVAYATLIAFLSGTLAKVVIQLMMIIWFFLEAIISL</sequence>
<dbReference type="PANTHER" id="PTHR39165">
    <property type="entry name" value="IG HYPOTHETICAL 17883"/>
    <property type="match status" value="1"/>
</dbReference>
<dbReference type="InterPro" id="IPR007403">
    <property type="entry name" value="DUF456"/>
</dbReference>
<protein>
    <recommendedName>
        <fullName evidence="4">DUF456 domain-containing protein</fullName>
    </recommendedName>
</protein>
<dbReference type="OrthoDB" id="9808460at2"/>
<gene>
    <name evidence="2" type="ORF">AWH48_09735</name>
</gene>
<reference evidence="2 3" key="1">
    <citation type="submission" date="2016-01" db="EMBL/GenBank/DDBJ databases">
        <title>Investigation of taxonomic status of Bacillus aminovorans.</title>
        <authorList>
            <person name="Verma A."/>
            <person name="Pal Y."/>
            <person name="Krishnamurthi S."/>
        </authorList>
    </citation>
    <scope>NUCLEOTIDE SEQUENCE [LARGE SCALE GENOMIC DNA]</scope>
    <source>
        <strain evidence="2 3">DSM 4337</strain>
    </source>
</reference>
<dbReference type="PANTHER" id="PTHR39165:SF1">
    <property type="entry name" value="DUF456 DOMAIN-CONTAINING PROTEIN"/>
    <property type="match status" value="1"/>
</dbReference>
<evidence type="ECO:0000313" key="2">
    <source>
        <dbReference type="EMBL" id="OAH53556.1"/>
    </source>
</evidence>